<evidence type="ECO:0000256" key="1">
    <source>
        <dbReference type="SAM" id="MobiDB-lite"/>
    </source>
</evidence>
<proteinExistence type="predicted"/>
<keyword evidence="3" id="KW-1185">Reference proteome</keyword>
<dbReference type="EMBL" id="BGZK01000365">
    <property type="protein sequence ID" value="GBP39402.1"/>
    <property type="molecule type" value="Genomic_DNA"/>
</dbReference>
<evidence type="ECO:0000313" key="3">
    <source>
        <dbReference type="Proteomes" id="UP000299102"/>
    </source>
</evidence>
<feature type="region of interest" description="Disordered" evidence="1">
    <location>
        <begin position="38"/>
        <end position="63"/>
    </location>
</feature>
<dbReference type="AlphaFoldDB" id="A0A4C1VLV0"/>
<feature type="region of interest" description="Disordered" evidence="1">
    <location>
        <begin position="113"/>
        <end position="147"/>
    </location>
</feature>
<protein>
    <submittedName>
        <fullName evidence="2">Uncharacterized protein</fullName>
    </submittedName>
</protein>
<organism evidence="2 3">
    <name type="scientific">Eumeta variegata</name>
    <name type="common">Bagworm moth</name>
    <name type="synonym">Eumeta japonica</name>
    <dbReference type="NCBI Taxonomy" id="151549"/>
    <lineage>
        <taxon>Eukaryota</taxon>
        <taxon>Metazoa</taxon>
        <taxon>Ecdysozoa</taxon>
        <taxon>Arthropoda</taxon>
        <taxon>Hexapoda</taxon>
        <taxon>Insecta</taxon>
        <taxon>Pterygota</taxon>
        <taxon>Neoptera</taxon>
        <taxon>Endopterygota</taxon>
        <taxon>Lepidoptera</taxon>
        <taxon>Glossata</taxon>
        <taxon>Ditrysia</taxon>
        <taxon>Tineoidea</taxon>
        <taxon>Psychidae</taxon>
        <taxon>Oiketicinae</taxon>
        <taxon>Eumeta</taxon>
    </lineage>
</organism>
<sequence>MQSSPRFRDSWMKPPTGARDVAGAKCNHVWSGRPHPYAAKGAADNVKPTSDMQSSPSTVVTGTAMWSRRSHSCAAEEAATNVELSSYGQSPSSTVATGTTTWYRRSHPCAVEEAATSVKLSSDGPEPPGPAPADGYSPVEPKSKSGVKLESVLKRARNMGEKRDWNHDGHGVIDRYKKCRKSFYVQKTGAAG</sequence>
<dbReference type="Proteomes" id="UP000299102">
    <property type="component" value="Unassembled WGS sequence"/>
</dbReference>
<reference evidence="2 3" key="1">
    <citation type="journal article" date="2019" name="Commun. Biol.">
        <title>The bagworm genome reveals a unique fibroin gene that provides high tensile strength.</title>
        <authorList>
            <person name="Kono N."/>
            <person name="Nakamura H."/>
            <person name="Ohtoshi R."/>
            <person name="Tomita M."/>
            <person name="Numata K."/>
            <person name="Arakawa K."/>
        </authorList>
    </citation>
    <scope>NUCLEOTIDE SEQUENCE [LARGE SCALE GENOMIC DNA]</scope>
</reference>
<evidence type="ECO:0000313" key="2">
    <source>
        <dbReference type="EMBL" id="GBP39402.1"/>
    </source>
</evidence>
<gene>
    <name evidence="2" type="ORF">EVAR_95854_1</name>
</gene>
<name>A0A4C1VLV0_EUMVA</name>
<feature type="compositionally biased region" description="Polar residues" evidence="1">
    <location>
        <begin position="47"/>
        <end position="61"/>
    </location>
</feature>
<accession>A0A4C1VLV0</accession>
<comment type="caution">
    <text evidence="2">The sequence shown here is derived from an EMBL/GenBank/DDBJ whole genome shotgun (WGS) entry which is preliminary data.</text>
</comment>